<reference evidence="1" key="1">
    <citation type="submission" date="2020-08" db="EMBL/GenBank/DDBJ databases">
        <title>Multicomponent nature underlies the extraordinary mechanical properties of spider dragline silk.</title>
        <authorList>
            <person name="Kono N."/>
            <person name="Nakamura H."/>
            <person name="Mori M."/>
            <person name="Yoshida Y."/>
            <person name="Ohtoshi R."/>
            <person name="Malay A.D."/>
            <person name="Moran D.A.P."/>
            <person name="Tomita M."/>
            <person name="Numata K."/>
            <person name="Arakawa K."/>
        </authorList>
    </citation>
    <scope>NUCLEOTIDE SEQUENCE</scope>
</reference>
<keyword evidence="2" id="KW-1185">Reference proteome</keyword>
<dbReference type="Proteomes" id="UP000887013">
    <property type="component" value="Unassembled WGS sequence"/>
</dbReference>
<organism evidence="1 2">
    <name type="scientific">Nephila pilipes</name>
    <name type="common">Giant wood spider</name>
    <name type="synonym">Nephila maculata</name>
    <dbReference type="NCBI Taxonomy" id="299642"/>
    <lineage>
        <taxon>Eukaryota</taxon>
        <taxon>Metazoa</taxon>
        <taxon>Ecdysozoa</taxon>
        <taxon>Arthropoda</taxon>
        <taxon>Chelicerata</taxon>
        <taxon>Arachnida</taxon>
        <taxon>Araneae</taxon>
        <taxon>Araneomorphae</taxon>
        <taxon>Entelegynae</taxon>
        <taxon>Araneoidea</taxon>
        <taxon>Nephilidae</taxon>
        <taxon>Nephila</taxon>
    </lineage>
</organism>
<proteinExistence type="predicted"/>
<dbReference type="EMBL" id="BMAW01034015">
    <property type="protein sequence ID" value="GFU33101.1"/>
    <property type="molecule type" value="Genomic_DNA"/>
</dbReference>
<comment type="caution">
    <text evidence="1">The sequence shown here is derived from an EMBL/GenBank/DDBJ whole genome shotgun (WGS) entry which is preliminary data.</text>
</comment>
<protein>
    <submittedName>
        <fullName evidence="1">Uncharacterized protein</fullName>
    </submittedName>
</protein>
<dbReference type="AlphaFoldDB" id="A0A8X6QMH8"/>
<name>A0A8X6QMH8_NEPPI</name>
<evidence type="ECO:0000313" key="1">
    <source>
        <dbReference type="EMBL" id="GFU33101.1"/>
    </source>
</evidence>
<gene>
    <name evidence="1" type="ORF">NPIL_512321</name>
</gene>
<sequence>MSKADRIRKAVLFMATPSSSCSKRTVQLTLQSCSPAEGPAQLMTWKRQAKPIDLAGEDRWPLKIKGPSPSCSW</sequence>
<evidence type="ECO:0000313" key="2">
    <source>
        <dbReference type="Proteomes" id="UP000887013"/>
    </source>
</evidence>
<accession>A0A8X6QMH8</accession>